<dbReference type="PANTHER" id="PTHR42894:SF1">
    <property type="entry name" value="N-(5'-PHOSPHORIBOSYL)ANTHRANILATE ISOMERASE"/>
    <property type="match status" value="1"/>
</dbReference>
<evidence type="ECO:0000256" key="1">
    <source>
        <dbReference type="ARBA" id="ARBA00001164"/>
    </source>
</evidence>
<evidence type="ECO:0000256" key="8">
    <source>
        <dbReference type="ARBA" id="ARBA00023235"/>
    </source>
</evidence>
<evidence type="ECO:0000259" key="10">
    <source>
        <dbReference type="Pfam" id="PF00697"/>
    </source>
</evidence>
<dbReference type="InterPro" id="IPR013785">
    <property type="entry name" value="Aldolase_TIM"/>
</dbReference>
<evidence type="ECO:0000256" key="5">
    <source>
        <dbReference type="ARBA" id="ARBA00022605"/>
    </source>
</evidence>
<feature type="domain" description="N-(5'phosphoribosyl) anthranilate isomerase (PRAI)" evidence="10">
    <location>
        <begin position="5"/>
        <end position="204"/>
    </location>
</feature>
<keyword evidence="7 9" id="KW-0057">Aromatic amino acid biosynthesis</keyword>
<dbReference type="Pfam" id="PF00697">
    <property type="entry name" value="PRAI"/>
    <property type="match status" value="1"/>
</dbReference>
<accession>A0ABN3BWB3</accession>
<comment type="catalytic activity">
    <reaction evidence="1 9">
        <text>N-(5-phospho-beta-D-ribosyl)anthranilate = 1-(2-carboxyphenylamino)-1-deoxy-D-ribulose 5-phosphate</text>
        <dbReference type="Rhea" id="RHEA:21540"/>
        <dbReference type="ChEBI" id="CHEBI:18277"/>
        <dbReference type="ChEBI" id="CHEBI:58613"/>
        <dbReference type="EC" id="5.3.1.24"/>
    </reaction>
</comment>
<evidence type="ECO:0000256" key="2">
    <source>
        <dbReference type="ARBA" id="ARBA00004664"/>
    </source>
</evidence>
<dbReference type="RefSeq" id="WP_344300028.1">
    <property type="nucleotide sequence ID" value="NZ_BAAAQW010000006.1"/>
</dbReference>
<protein>
    <recommendedName>
        <fullName evidence="4 9">N-(5'-phosphoribosyl)anthranilate isomerase</fullName>
        <shortName evidence="9">PRAI</shortName>
        <ecNumber evidence="3 9">5.3.1.24</ecNumber>
    </recommendedName>
</protein>
<dbReference type="Proteomes" id="UP001500432">
    <property type="component" value="Unassembled WGS sequence"/>
</dbReference>
<evidence type="ECO:0000313" key="11">
    <source>
        <dbReference type="EMBL" id="GAA2201183.1"/>
    </source>
</evidence>
<dbReference type="SUPFAM" id="SSF51366">
    <property type="entry name" value="Ribulose-phoshate binding barrel"/>
    <property type="match status" value="1"/>
</dbReference>
<comment type="caution">
    <text evidence="11">The sequence shown here is derived from an EMBL/GenBank/DDBJ whole genome shotgun (WGS) entry which is preliminary data.</text>
</comment>
<comment type="pathway">
    <text evidence="2 9">Amino-acid biosynthesis; L-tryptophan biosynthesis; L-tryptophan from chorismate: step 3/5.</text>
</comment>
<dbReference type="InterPro" id="IPR011060">
    <property type="entry name" value="RibuloseP-bd_barrel"/>
</dbReference>
<dbReference type="GO" id="GO:0016853">
    <property type="term" value="F:isomerase activity"/>
    <property type="evidence" value="ECO:0007669"/>
    <property type="project" value="UniProtKB-KW"/>
</dbReference>
<keyword evidence="8 9" id="KW-0413">Isomerase</keyword>
<dbReference type="PANTHER" id="PTHR42894">
    <property type="entry name" value="N-(5'-PHOSPHORIBOSYL)ANTHRANILATE ISOMERASE"/>
    <property type="match status" value="1"/>
</dbReference>
<name>A0ABN3BWB3_9MICC</name>
<evidence type="ECO:0000256" key="4">
    <source>
        <dbReference type="ARBA" id="ARBA00022272"/>
    </source>
</evidence>
<dbReference type="HAMAP" id="MF_00135">
    <property type="entry name" value="PRAI"/>
    <property type="match status" value="1"/>
</dbReference>
<gene>
    <name evidence="9" type="primary">trpF</name>
    <name evidence="11" type="ORF">GCM10009849_24660</name>
</gene>
<dbReference type="InterPro" id="IPR044643">
    <property type="entry name" value="TrpF_fam"/>
</dbReference>
<proteinExistence type="inferred from homology"/>
<evidence type="ECO:0000256" key="3">
    <source>
        <dbReference type="ARBA" id="ARBA00012572"/>
    </source>
</evidence>
<organism evidence="11 12">
    <name type="scientific">Sinomonas flava</name>
    <dbReference type="NCBI Taxonomy" id="496857"/>
    <lineage>
        <taxon>Bacteria</taxon>
        <taxon>Bacillati</taxon>
        <taxon>Actinomycetota</taxon>
        <taxon>Actinomycetes</taxon>
        <taxon>Micrococcales</taxon>
        <taxon>Micrococcaceae</taxon>
        <taxon>Sinomonas</taxon>
    </lineage>
</organism>
<dbReference type="EC" id="5.3.1.24" evidence="3 9"/>
<sequence>MSLWVKICGLSTPESVETAVAAGADALGFVLAAGSPRTVDAARAASLVAVAREAGRRAGREVETVAVVRHQGAEEVERIAREAGVDAVQLHGDEPDADADSLRAAGFRVIRALSAGEYAARRAAGWTSADRLLLDAAVPGSGTRIGAEELAEAPAGFWILAGGLSPANVAEAVAALGPGGVDVSSGVESMRGVKDLALIRAFIEAARG</sequence>
<keyword evidence="6 9" id="KW-0822">Tryptophan biosynthesis</keyword>
<keyword evidence="12" id="KW-1185">Reference proteome</keyword>
<reference evidence="11 12" key="1">
    <citation type="journal article" date="2019" name="Int. J. Syst. Evol. Microbiol.">
        <title>The Global Catalogue of Microorganisms (GCM) 10K type strain sequencing project: providing services to taxonomists for standard genome sequencing and annotation.</title>
        <authorList>
            <consortium name="The Broad Institute Genomics Platform"/>
            <consortium name="The Broad Institute Genome Sequencing Center for Infectious Disease"/>
            <person name="Wu L."/>
            <person name="Ma J."/>
        </authorList>
    </citation>
    <scope>NUCLEOTIDE SEQUENCE [LARGE SCALE GENOMIC DNA]</scope>
    <source>
        <strain evidence="11 12">JCM 16034</strain>
    </source>
</reference>
<comment type="similarity">
    <text evidence="9">Belongs to the TrpF family.</text>
</comment>
<evidence type="ECO:0000256" key="6">
    <source>
        <dbReference type="ARBA" id="ARBA00022822"/>
    </source>
</evidence>
<evidence type="ECO:0000313" key="12">
    <source>
        <dbReference type="Proteomes" id="UP001500432"/>
    </source>
</evidence>
<dbReference type="CDD" id="cd00405">
    <property type="entry name" value="PRAI"/>
    <property type="match status" value="1"/>
</dbReference>
<evidence type="ECO:0000256" key="7">
    <source>
        <dbReference type="ARBA" id="ARBA00023141"/>
    </source>
</evidence>
<dbReference type="EMBL" id="BAAAQW010000006">
    <property type="protein sequence ID" value="GAA2201183.1"/>
    <property type="molecule type" value="Genomic_DNA"/>
</dbReference>
<dbReference type="Gene3D" id="3.20.20.70">
    <property type="entry name" value="Aldolase class I"/>
    <property type="match status" value="1"/>
</dbReference>
<evidence type="ECO:0000256" key="9">
    <source>
        <dbReference type="HAMAP-Rule" id="MF_00135"/>
    </source>
</evidence>
<keyword evidence="5 9" id="KW-0028">Amino-acid biosynthesis</keyword>
<dbReference type="InterPro" id="IPR001240">
    <property type="entry name" value="PRAI_dom"/>
</dbReference>